<evidence type="ECO:0000256" key="2">
    <source>
        <dbReference type="ARBA" id="ARBA00023015"/>
    </source>
</evidence>
<protein>
    <recommendedName>
        <fullName evidence="7">WRKY domain-containing protein</fullName>
    </recommendedName>
</protein>
<sequence>MEKHAVFGEIYYIIKKNSSKARPNNFLLSCSSFFFNSSSCCFIFEPIMKEILPKADEEEQQSIQGRNLEISSNSSKPNPSSLAEHLKSPMDCKQENSDELELTRAEITQVKEENERLKTTLAQKIKDYRSLQTRFTIINNKEPVQLASTNQIKLSTGAAPVEKEKDHEEDADKEEKENKKSIEPELQMSLSLGGSGSRSYHREDDDDQDVKKRGTTNKEKEGDERKALEEEDLELGLNFGYDQKKKKPTKAFVDVEKYDGSDDVVEEEAIITEEVREVEAKKEGWVSRKILKNMKSGNEDEDDDLQYNPSKKARVSVRARCDGLMINDGCQWRKYGQKISKGNPCPRSYYRCTVAAGCPVRKQVQRCAEDMTILTTTYEGKHSHHIPPAATAMASTTTAAVNMMLSGASSSRPGSGGMAPVASLNGLNLSFPGNSKSRPHLSISPSHPTITLDLTLPELPSSSTSQQTHQASRLPLMNLGSSSSRFYPSPFNHPSMESSTAPVSWSGGYLGYHGAQLFGGGNRDPFMLHNNGAGGQTTQESFYSRPNLQMIDNNKPQLPTSSLPQNTLTDTISAATKAITSDPTFQSALAMTVATVLSGRNQERGETMGLGLKREDYMSSILPYSPNWKNLVAQRPSLPFSNQKKDNSSPPANQE</sequence>
<evidence type="ECO:0000256" key="4">
    <source>
        <dbReference type="ARBA" id="ARBA00023163"/>
    </source>
</evidence>
<evidence type="ECO:0000256" key="3">
    <source>
        <dbReference type="ARBA" id="ARBA00023125"/>
    </source>
</evidence>
<dbReference type="FunFam" id="2.20.25.80:FF:000002">
    <property type="entry name" value="probable WRKY transcription factor 31"/>
    <property type="match status" value="1"/>
</dbReference>
<dbReference type="EMBL" id="LFYR01001212">
    <property type="protein sequence ID" value="KMZ63779.1"/>
    <property type="molecule type" value="Genomic_DNA"/>
</dbReference>
<dbReference type="SUPFAM" id="SSF118290">
    <property type="entry name" value="WRKY DNA-binding domain"/>
    <property type="match status" value="1"/>
</dbReference>
<gene>
    <name evidence="8" type="ORF">ZOSMA_39G00490</name>
</gene>
<keyword evidence="3" id="KW-0238">DNA-binding</keyword>
<evidence type="ECO:0000256" key="5">
    <source>
        <dbReference type="ARBA" id="ARBA00023242"/>
    </source>
</evidence>
<dbReference type="PANTHER" id="PTHR31429:SF24">
    <property type="entry name" value="WRKY TRANSCRIPTION FACTOR 72-RELATED"/>
    <property type="match status" value="1"/>
</dbReference>
<keyword evidence="2" id="KW-0805">Transcription regulation</keyword>
<keyword evidence="5" id="KW-0539">Nucleus</keyword>
<dbReference type="PROSITE" id="PS50811">
    <property type="entry name" value="WRKY"/>
    <property type="match status" value="1"/>
</dbReference>
<feature type="compositionally biased region" description="Basic and acidic residues" evidence="6">
    <location>
        <begin position="209"/>
        <end position="228"/>
    </location>
</feature>
<feature type="region of interest" description="Disordered" evidence="6">
    <location>
        <begin position="636"/>
        <end position="655"/>
    </location>
</feature>
<organism evidence="8 9">
    <name type="scientific">Zostera marina</name>
    <name type="common">Eelgrass</name>
    <dbReference type="NCBI Taxonomy" id="29655"/>
    <lineage>
        <taxon>Eukaryota</taxon>
        <taxon>Viridiplantae</taxon>
        <taxon>Streptophyta</taxon>
        <taxon>Embryophyta</taxon>
        <taxon>Tracheophyta</taxon>
        <taxon>Spermatophyta</taxon>
        <taxon>Magnoliopsida</taxon>
        <taxon>Liliopsida</taxon>
        <taxon>Zosteraceae</taxon>
        <taxon>Zostera</taxon>
    </lineage>
</organism>
<feature type="domain" description="WRKY" evidence="7">
    <location>
        <begin position="321"/>
        <end position="387"/>
    </location>
</feature>
<dbReference type="AlphaFoldDB" id="A0A0K9P464"/>
<evidence type="ECO:0000256" key="1">
    <source>
        <dbReference type="ARBA" id="ARBA00004123"/>
    </source>
</evidence>
<dbReference type="InterPro" id="IPR044810">
    <property type="entry name" value="WRKY_plant"/>
</dbReference>
<proteinExistence type="predicted"/>
<dbReference type="InterPro" id="IPR003657">
    <property type="entry name" value="WRKY_dom"/>
</dbReference>
<evidence type="ECO:0000313" key="9">
    <source>
        <dbReference type="Proteomes" id="UP000036987"/>
    </source>
</evidence>
<dbReference type="GO" id="GO:0043565">
    <property type="term" value="F:sequence-specific DNA binding"/>
    <property type="evidence" value="ECO:0007669"/>
    <property type="project" value="InterPro"/>
</dbReference>
<dbReference type="Proteomes" id="UP000036987">
    <property type="component" value="Unassembled WGS sequence"/>
</dbReference>
<dbReference type="Gene3D" id="2.20.25.80">
    <property type="entry name" value="WRKY domain"/>
    <property type="match status" value="1"/>
</dbReference>
<dbReference type="PANTHER" id="PTHR31429">
    <property type="entry name" value="WRKY TRANSCRIPTION FACTOR 36-RELATED"/>
    <property type="match status" value="1"/>
</dbReference>
<feature type="compositionally biased region" description="Low complexity" evidence="6">
    <location>
        <begin position="71"/>
        <end position="81"/>
    </location>
</feature>
<keyword evidence="4" id="KW-0804">Transcription</keyword>
<feature type="compositionally biased region" description="Basic and acidic residues" evidence="6">
    <location>
        <begin position="84"/>
        <end position="95"/>
    </location>
</feature>
<feature type="region of interest" description="Disordered" evidence="6">
    <location>
        <begin position="149"/>
        <end position="229"/>
    </location>
</feature>
<feature type="compositionally biased region" description="Basic and acidic residues" evidence="6">
    <location>
        <begin position="161"/>
        <end position="183"/>
    </location>
</feature>
<name>A0A0K9P464_ZOSMR</name>
<dbReference type="Pfam" id="PF03106">
    <property type="entry name" value="WRKY"/>
    <property type="match status" value="1"/>
</dbReference>
<feature type="region of interest" description="Disordered" evidence="6">
    <location>
        <begin position="435"/>
        <end position="474"/>
    </location>
</feature>
<evidence type="ECO:0000313" key="8">
    <source>
        <dbReference type="EMBL" id="KMZ63779.1"/>
    </source>
</evidence>
<comment type="subcellular location">
    <subcellularLocation>
        <location evidence="1">Nucleus</location>
    </subcellularLocation>
</comment>
<evidence type="ECO:0000256" key="6">
    <source>
        <dbReference type="SAM" id="MobiDB-lite"/>
    </source>
</evidence>
<feature type="compositionally biased region" description="Low complexity" evidence="6">
    <location>
        <begin position="451"/>
        <end position="468"/>
    </location>
</feature>
<comment type="caution">
    <text evidence="8">The sequence shown here is derived from an EMBL/GenBank/DDBJ whole genome shotgun (WGS) entry which is preliminary data.</text>
</comment>
<dbReference type="GO" id="GO:0003700">
    <property type="term" value="F:DNA-binding transcription factor activity"/>
    <property type="evidence" value="ECO:0007669"/>
    <property type="project" value="InterPro"/>
</dbReference>
<keyword evidence="9" id="KW-1185">Reference proteome</keyword>
<dbReference type="SMART" id="SM00774">
    <property type="entry name" value="WRKY"/>
    <property type="match status" value="1"/>
</dbReference>
<accession>A0A0K9P464</accession>
<dbReference type="InterPro" id="IPR036576">
    <property type="entry name" value="WRKY_dom_sf"/>
</dbReference>
<evidence type="ECO:0000259" key="7">
    <source>
        <dbReference type="PROSITE" id="PS50811"/>
    </source>
</evidence>
<reference evidence="9" key="1">
    <citation type="journal article" date="2016" name="Nature">
        <title>The genome of the seagrass Zostera marina reveals angiosperm adaptation to the sea.</title>
        <authorList>
            <person name="Olsen J.L."/>
            <person name="Rouze P."/>
            <person name="Verhelst B."/>
            <person name="Lin Y.-C."/>
            <person name="Bayer T."/>
            <person name="Collen J."/>
            <person name="Dattolo E."/>
            <person name="De Paoli E."/>
            <person name="Dittami S."/>
            <person name="Maumus F."/>
            <person name="Michel G."/>
            <person name="Kersting A."/>
            <person name="Lauritano C."/>
            <person name="Lohaus R."/>
            <person name="Toepel M."/>
            <person name="Tonon T."/>
            <person name="Vanneste K."/>
            <person name="Amirebrahimi M."/>
            <person name="Brakel J."/>
            <person name="Bostroem C."/>
            <person name="Chovatia M."/>
            <person name="Grimwood J."/>
            <person name="Jenkins J.W."/>
            <person name="Jueterbock A."/>
            <person name="Mraz A."/>
            <person name="Stam W.T."/>
            <person name="Tice H."/>
            <person name="Bornberg-Bauer E."/>
            <person name="Green P.J."/>
            <person name="Pearson G.A."/>
            <person name="Procaccini G."/>
            <person name="Duarte C.M."/>
            <person name="Schmutz J."/>
            <person name="Reusch T.B.H."/>
            <person name="Van de Peer Y."/>
        </authorList>
    </citation>
    <scope>NUCLEOTIDE SEQUENCE [LARGE SCALE GENOMIC DNA]</scope>
    <source>
        <strain evidence="9">cv. Finnish</strain>
    </source>
</reference>
<dbReference type="GO" id="GO:0005634">
    <property type="term" value="C:nucleus"/>
    <property type="evidence" value="ECO:0007669"/>
    <property type="project" value="UniProtKB-SubCell"/>
</dbReference>
<feature type="region of interest" description="Disordered" evidence="6">
    <location>
        <begin position="56"/>
        <end position="95"/>
    </location>
</feature>